<keyword evidence="9" id="KW-1185">Reference proteome</keyword>
<dbReference type="RefSeq" id="WP_311421542.1">
    <property type="nucleotide sequence ID" value="NZ_JAVREH010000003.1"/>
</dbReference>
<dbReference type="SUPFAM" id="SSF48019">
    <property type="entry name" value="post-AAA+ oligomerization domain-like"/>
    <property type="match status" value="1"/>
</dbReference>
<dbReference type="PANTHER" id="PTHR34388">
    <property type="entry name" value="DNA POLYMERASE III SUBUNIT DELTA"/>
    <property type="match status" value="1"/>
</dbReference>
<keyword evidence="3" id="KW-0548">Nucleotidyltransferase</keyword>
<evidence type="ECO:0000256" key="2">
    <source>
        <dbReference type="ARBA" id="ARBA00022679"/>
    </source>
</evidence>
<sequence length="334" mass="34722">MPTPAASRQPADRSAAEPIAPLTLVVGDEEFLVSRALDDLRHAALEEDPDTEVHEVEASTVDSVELIQLLSPSLFGGRRVVMLRSAQDLPAAVATTVVPMLLDPGPDAAVVVQHVGGAKGKATLDKVRKAKATEIVCAKLTRPEDRQAFLRSEVRRFKGKITADAASAVLDAVGSDLREISAVIAQLVGDTGGSIDAAAVAAYHRGRAEVTGFAVADQAVIGNVAAALTNLRWALNVGVAPVLVADALADGIRSVARVVGAGPGDPFRLAQSLGMPPWKVKRARTQSNGWTEPGLRRALGVVAALNADVKGAAADPEYALESAVRKIAAARSAR</sequence>
<keyword evidence="5" id="KW-0239">DNA-directed DNA polymerase</keyword>
<comment type="catalytic activity">
    <reaction evidence="7">
        <text>DNA(n) + a 2'-deoxyribonucleoside 5'-triphosphate = DNA(n+1) + diphosphate</text>
        <dbReference type="Rhea" id="RHEA:22508"/>
        <dbReference type="Rhea" id="RHEA-COMP:17339"/>
        <dbReference type="Rhea" id="RHEA-COMP:17340"/>
        <dbReference type="ChEBI" id="CHEBI:33019"/>
        <dbReference type="ChEBI" id="CHEBI:61560"/>
        <dbReference type="ChEBI" id="CHEBI:173112"/>
        <dbReference type="EC" id="2.7.7.7"/>
    </reaction>
</comment>
<proteinExistence type="inferred from homology"/>
<keyword evidence="2" id="KW-0808">Transferase</keyword>
<evidence type="ECO:0000256" key="4">
    <source>
        <dbReference type="ARBA" id="ARBA00022705"/>
    </source>
</evidence>
<dbReference type="NCBIfam" id="TIGR01128">
    <property type="entry name" value="holA"/>
    <property type="match status" value="1"/>
</dbReference>
<dbReference type="SUPFAM" id="SSF52540">
    <property type="entry name" value="P-loop containing nucleoside triphosphate hydrolases"/>
    <property type="match status" value="1"/>
</dbReference>
<keyword evidence="4" id="KW-0235">DNA replication</keyword>
<dbReference type="PANTHER" id="PTHR34388:SF1">
    <property type="entry name" value="DNA POLYMERASE III SUBUNIT DELTA"/>
    <property type="match status" value="1"/>
</dbReference>
<comment type="similarity">
    <text evidence="6">Belongs to the DNA polymerase HolA subunit family.</text>
</comment>
<dbReference type="InterPro" id="IPR027417">
    <property type="entry name" value="P-loop_NTPase"/>
</dbReference>
<dbReference type="Proteomes" id="UP001183176">
    <property type="component" value="Unassembled WGS sequence"/>
</dbReference>
<evidence type="ECO:0000256" key="1">
    <source>
        <dbReference type="ARBA" id="ARBA00012417"/>
    </source>
</evidence>
<dbReference type="InterPro" id="IPR008921">
    <property type="entry name" value="DNA_pol3_clamp-load_cplx_C"/>
</dbReference>
<evidence type="ECO:0000313" key="9">
    <source>
        <dbReference type="Proteomes" id="UP001183176"/>
    </source>
</evidence>
<gene>
    <name evidence="8" type="ORF">RM423_03155</name>
</gene>
<organism evidence="8 9">
    <name type="scientific">Jatrophihabitans lederbergiae</name>
    <dbReference type="NCBI Taxonomy" id="3075547"/>
    <lineage>
        <taxon>Bacteria</taxon>
        <taxon>Bacillati</taxon>
        <taxon>Actinomycetota</taxon>
        <taxon>Actinomycetes</taxon>
        <taxon>Jatrophihabitantales</taxon>
        <taxon>Jatrophihabitantaceae</taxon>
        <taxon>Jatrophihabitans</taxon>
    </lineage>
</organism>
<evidence type="ECO:0000256" key="7">
    <source>
        <dbReference type="ARBA" id="ARBA00049244"/>
    </source>
</evidence>
<comment type="caution">
    <text evidence="8">The sequence shown here is derived from an EMBL/GenBank/DDBJ whole genome shotgun (WGS) entry which is preliminary data.</text>
</comment>
<dbReference type="EC" id="2.7.7.7" evidence="1"/>
<evidence type="ECO:0000313" key="8">
    <source>
        <dbReference type="EMBL" id="MDT0260387.1"/>
    </source>
</evidence>
<dbReference type="EMBL" id="JAVREH010000003">
    <property type="protein sequence ID" value="MDT0260387.1"/>
    <property type="molecule type" value="Genomic_DNA"/>
</dbReference>
<accession>A0ABU2J5V9</accession>
<evidence type="ECO:0000256" key="3">
    <source>
        <dbReference type="ARBA" id="ARBA00022695"/>
    </source>
</evidence>
<evidence type="ECO:0000256" key="5">
    <source>
        <dbReference type="ARBA" id="ARBA00022932"/>
    </source>
</evidence>
<dbReference type="Gene3D" id="1.20.272.10">
    <property type="match status" value="1"/>
</dbReference>
<dbReference type="Gene3D" id="3.40.50.300">
    <property type="entry name" value="P-loop containing nucleotide triphosphate hydrolases"/>
    <property type="match status" value="1"/>
</dbReference>
<dbReference type="InterPro" id="IPR005790">
    <property type="entry name" value="DNA_polIII_delta"/>
</dbReference>
<evidence type="ECO:0000256" key="6">
    <source>
        <dbReference type="ARBA" id="ARBA00034754"/>
    </source>
</evidence>
<name>A0ABU2J5V9_9ACTN</name>
<protein>
    <recommendedName>
        <fullName evidence="1">DNA-directed DNA polymerase</fullName>
        <ecNumber evidence="1">2.7.7.7</ecNumber>
    </recommendedName>
</protein>
<reference evidence="9" key="1">
    <citation type="submission" date="2023-07" db="EMBL/GenBank/DDBJ databases">
        <title>30 novel species of actinomycetes from the DSMZ collection.</title>
        <authorList>
            <person name="Nouioui I."/>
        </authorList>
    </citation>
    <scope>NUCLEOTIDE SEQUENCE [LARGE SCALE GENOMIC DNA]</scope>
    <source>
        <strain evidence="9">DSM 44399</strain>
    </source>
</reference>